<organism evidence="1 2">
    <name type="scientific">Pseudomonas frederiksbergensis</name>
    <dbReference type="NCBI Taxonomy" id="104087"/>
    <lineage>
        <taxon>Bacteria</taxon>
        <taxon>Pseudomonadati</taxon>
        <taxon>Pseudomonadota</taxon>
        <taxon>Gammaproteobacteria</taxon>
        <taxon>Pseudomonadales</taxon>
        <taxon>Pseudomonadaceae</taxon>
        <taxon>Pseudomonas</taxon>
    </lineage>
</organism>
<dbReference type="EMBL" id="MOBM01000010">
    <property type="protein sequence ID" value="RON17496.1"/>
    <property type="molecule type" value="Genomic_DNA"/>
</dbReference>
<dbReference type="AlphaFoldDB" id="A0A423HWG1"/>
<name>A0A423HWG1_9PSED</name>
<comment type="caution">
    <text evidence="1">The sequence shown here is derived from an EMBL/GenBank/DDBJ whole genome shotgun (WGS) entry which is preliminary data.</text>
</comment>
<accession>A0A423HWG1</accession>
<dbReference type="Proteomes" id="UP000284002">
    <property type="component" value="Unassembled WGS sequence"/>
</dbReference>
<evidence type="ECO:0000313" key="1">
    <source>
        <dbReference type="EMBL" id="RON17496.1"/>
    </source>
</evidence>
<gene>
    <name evidence="1" type="ORF">BK662_07160</name>
</gene>
<protein>
    <submittedName>
        <fullName evidence="1">Uncharacterized protein</fullName>
    </submittedName>
</protein>
<reference evidence="1 2" key="1">
    <citation type="submission" date="2016-10" db="EMBL/GenBank/DDBJ databases">
        <title>Comparative genome analysis of multiple Pseudomonas spp. focuses on biocontrol and plant growth promoting traits.</title>
        <authorList>
            <person name="Tao X.-Y."/>
            <person name="Taylor C.G."/>
        </authorList>
    </citation>
    <scope>NUCLEOTIDE SEQUENCE [LARGE SCALE GENOMIC DNA]</scope>
    <source>
        <strain evidence="1 2">36C6</strain>
    </source>
</reference>
<evidence type="ECO:0000313" key="2">
    <source>
        <dbReference type="Proteomes" id="UP000284002"/>
    </source>
</evidence>
<proteinExistence type="predicted"/>
<sequence>MAEVTPEFFIQFAETQADFLCRGLGCNGLGFRHQTSWTDQIMREQFVMGVTVFEEFEQTIEDVFSGGRSSDAANHELGDGQAHLDLTRIEWQLL</sequence>